<dbReference type="GO" id="GO:0051213">
    <property type="term" value="F:dioxygenase activity"/>
    <property type="evidence" value="ECO:0007669"/>
    <property type="project" value="UniProtKB-KW"/>
</dbReference>
<keyword evidence="1" id="KW-0560">Oxidoreductase</keyword>
<dbReference type="STRING" id="146018.BN2156_06086"/>
<name>A0A0H5RZ82_9MYCO</name>
<evidence type="ECO:0000313" key="1">
    <source>
        <dbReference type="EMBL" id="CRZ19171.1"/>
    </source>
</evidence>
<dbReference type="AlphaFoldDB" id="A0A0H5RZ82"/>
<reference evidence="2" key="1">
    <citation type="submission" date="2015-07" db="EMBL/GenBank/DDBJ databases">
        <authorList>
            <person name="Urmite Genomes"/>
        </authorList>
    </citation>
    <scope>NUCLEOTIDE SEQUENCE [LARGE SCALE GENOMIC DNA]</scope>
    <source>
        <strain evidence="2">type strain: ATCC 49404</strain>
    </source>
</reference>
<keyword evidence="1" id="KW-0223">Dioxygenase</keyword>
<gene>
    <name evidence="1" type="ORF">BN2156_06086</name>
</gene>
<dbReference type="Proteomes" id="UP000199147">
    <property type="component" value="Unassembled WGS sequence"/>
</dbReference>
<dbReference type="EMBL" id="CWKH01000009">
    <property type="protein sequence ID" value="CRZ19171.1"/>
    <property type="molecule type" value="Genomic_DNA"/>
</dbReference>
<keyword evidence="2" id="KW-1185">Reference proteome</keyword>
<proteinExistence type="predicted"/>
<organism evidence="1 2">
    <name type="scientific">Mycolicibacterium neworleansense</name>
    <dbReference type="NCBI Taxonomy" id="146018"/>
    <lineage>
        <taxon>Bacteria</taxon>
        <taxon>Bacillati</taxon>
        <taxon>Actinomycetota</taxon>
        <taxon>Actinomycetes</taxon>
        <taxon>Mycobacteriales</taxon>
        <taxon>Mycobacteriaceae</taxon>
        <taxon>Mycolicibacterium</taxon>
    </lineage>
</organism>
<sequence>MAAEGADTELTTQYDVAAGYRWPASIPERVLRGSPVNAGQGVGLVRRPVGAAEIVHSLSEGAEQLLRRWH</sequence>
<protein>
    <submittedName>
        <fullName evidence="1">Oxidoreductase, 2-nitropropane dioxygenase</fullName>
    </submittedName>
</protein>
<evidence type="ECO:0000313" key="2">
    <source>
        <dbReference type="Proteomes" id="UP000199147"/>
    </source>
</evidence>
<accession>A0A0H5RZ82</accession>